<dbReference type="InterPro" id="IPR029068">
    <property type="entry name" value="Glyas_Bleomycin-R_OHBP_Dase"/>
</dbReference>
<reference evidence="5 6" key="1">
    <citation type="submission" date="2015-06" db="EMBL/GenBank/DDBJ databases">
        <title>Improved classification and identification of acetic acid bacteria using matrix-assisted laser desorption/ionization time-of-flight mass spectrometry; Gluconobacter nephelii and Gluconobacter uchimurae are later heterotypic synonyms of Gluconobacter japonicus and Gluconobacter oxydans, respectively.</title>
        <authorList>
            <person name="Li L."/>
            <person name="Cleenwerck I."/>
            <person name="De Vuyst L."/>
            <person name="Vandamme P."/>
        </authorList>
    </citation>
    <scope>NUCLEOTIDE SEQUENCE [LARGE SCALE GENOMIC DNA]</scope>
    <source>
        <strain evidence="5 6">LMG 23690</strain>
    </source>
</reference>
<keyword evidence="3" id="KW-0046">Antibiotic resistance</keyword>
<comment type="similarity">
    <text evidence="1">Belongs to the bleomycin resistance protein family.</text>
</comment>
<dbReference type="PATRIC" id="fig|446692.4.peg.1807"/>
<dbReference type="AlphaFoldDB" id="A0A149U0C5"/>
<protein>
    <recommendedName>
        <fullName evidence="2">Bleomycin resistance protein</fullName>
    </recommendedName>
</protein>
<dbReference type="EMBL" id="LHZU01000135">
    <property type="protein sequence ID" value="KXV58749.1"/>
    <property type="molecule type" value="Genomic_DNA"/>
</dbReference>
<dbReference type="CDD" id="cd08349">
    <property type="entry name" value="BLMA_like"/>
    <property type="match status" value="1"/>
</dbReference>
<evidence type="ECO:0000256" key="2">
    <source>
        <dbReference type="ARBA" id="ARBA00021572"/>
    </source>
</evidence>
<evidence type="ECO:0000256" key="3">
    <source>
        <dbReference type="ARBA" id="ARBA00023251"/>
    </source>
</evidence>
<organism evidence="5 6">
    <name type="scientific">Acetobacter senegalensis</name>
    <dbReference type="NCBI Taxonomy" id="446692"/>
    <lineage>
        <taxon>Bacteria</taxon>
        <taxon>Pseudomonadati</taxon>
        <taxon>Pseudomonadota</taxon>
        <taxon>Alphaproteobacteria</taxon>
        <taxon>Acetobacterales</taxon>
        <taxon>Acetobacteraceae</taxon>
        <taxon>Acetobacter</taxon>
    </lineage>
</organism>
<evidence type="ECO:0000256" key="1">
    <source>
        <dbReference type="ARBA" id="ARBA00011051"/>
    </source>
</evidence>
<dbReference type="Pfam" id="PF00903">
    <property type="entry name" value="Glyoxalase"/>
    <property type="match status" value="1"/>
</dbReference>
<dbReference type="PROSITE" id="PS51819">
    <property type="entry name" value="VOC"/>
    <property type="match status" value="1"/>
</dbReference>
<feature type="domain" description="VOC" evidence="4">
    <location>
        <begin position="7"/>
        <end position="134"/>
    </location>
</feature>
<comment type="caution">
    <text evidence="5">The sequence shown here is derived from an EMBL/GenBank/DDBJ whole genome shotgun (WGS) entry which is preliminary data.</text>
</comment>
<evidence type="ECO:0000259" key="4">
    <source>
        <dbReference type="PROSITE" id="PS51819"/>
    </source>
</evidence>
<accession>A0A149U0C5</accession>
<gene>
    <name evidence="5" type="ORF">AD948_10445</name>
</gene>
<dbReference type="InterPro" id="IPR000335">
    <property type="entry name" value="Bleomycin-R"/>
</dbReference>
<evidence type="ECO:0000313" key="5">
    <source>
        <dbReference type="EMBL" id="KXV58749.1"/>
    </source>
</evidence>
<dbReference type="InterPro" id="IPR004360">
    <property type="entry name" value="Glyas_Fos-R_dOase_dom"/>
</dbReference>
<dbReference type="Gene3D" id="3.10.180.10">
    <property type="entry name" value="2,3-Dihydroxybiphenyl 1,2-Dioxygenase, domain 1"/>
    <property type="match status" value="1"/>
</dbReference>
<evidence type="ECO:0000313" key="6">
    <source>
        <dbReference type="Proteomes" id="UP000075360"/>
    </source>
</evidence>
<dbReference type="OrthoDB" id="284897at2"/>
<dbReference type="SUPFAM" id="SSF54593">
    <property type="entry name" value="Glyoxalase/Bleomycin resistance protein/Dihydroxybiphenyl dioxygenase"/>
    <property type="match status" value="1"/>
</dbReference>
<dbReference type="Proteomes" id="UP000075360">
    <property type="component" value="Unassembled WGS sequence"/>
</dbReference>
<proteinExistence type="inferred from homology"/>
<dbReference type="GO" id="GO:0046677">
    <property type="term" value="P:response to antibiotic"/>
    <property type="evidence" value="ECO:0007669"/>
    <property type="project" value="UniProtKB-KW"/>
</dbReference>
<dbReference type="InterPro" id="IPR037523">
    <property type="entry name" value="VOC_core"/>
</dbReference>
<dbReference type="RefSeq" id="WP_061471865.1">
    <property type="nucleotide sequence ID" value="NZ_LHZU01000135.1"/>
</dbReference>
<name>A0A149U0C5_9PROT</name>
<sequence>MTNTIWARLVPELTCASVTDSMRFYCDLLGFQVRYERPENGFVYLCLATAQIMLEEEHSDAWTVGSLDRPLGRGINFQIEVDAIQPIHDRLRLASVALFREQNEVWYRQDEIEHGQIEMLVQDPDGYLLRLTELLGTRPVSSV</sequence>